<dbReference type="EMBL" id="CP037423">
    <property type="protein sequence ID" value="QDV45556.1"/>
    <property type="molecule type" value="Genomic_DNA"/>
</dbReference>
<feature type="transmembrane region" description="Helical" evidence="7">
    <location>
        <begin position="13"/>
        <end position="39"/>
    </location>
</feature>
<dbReference type="InterPro" id="IPR002191">
    <property type="entry name" value="Bac_export_3"/>
</dbReference>
<dbReference type="PIRSF" id="PIRSF004669">
    <property type="entry name" value="FliQ"/>
    <property type="match status" value="1"/>
</dbReference>
<dbReference type="KEGG" id="snep:Enr13x_54350"/>
<dbReference type="GO" id="GO:0009306">
    <property type="term" value="P:protein secretion"/>
    <property type="evidence" value="ECO:0007669"/>
    <property type="project" value="InterPro"/>
</dbReference>
<dbReference type="AlphaFoldDB" id="A0A518HXG9"/>
<keyword evidence="8" id="KW-0966">Cell projection</keyword>
<accession>A0A518HXG9</accession>
<dbReference type="OrthoDB" id="9806440at2"/>
<keyword evidence="3" id="KW-1003">Cell membrane</keyword>
<feature type="transmembrane region" description="Helical" evidence="7">
    <location>
        <begin position="51"/>
        <end position="71"/>
    </location>
</feature>
<sequence length="89" mass="9924">MEIEDVVLIGREFFAMALLLTAPVVAVSLVVGLLISIAQTVTSVQEQTLSFAPRIICVVFILIFLSNWYLVTLQNYTLGLMTQMVEFVK</sequence>
<comment type="similarity">
    <text evidence="2">Belongs to the FliQ/MopD/SpaQ family.</text>
</comment>
<evidence type="ECO:0000256" key="5">
    <source>
        <dbReference type="ARBA" id="ARBA00022989"/>
    </source>
</evidence>
<dbReference type="Proteomes" id="UP000319004">
    <property type="component" value="Chromosome"/>
</dbReference>
<keyword evidence="8" id="KW-0282">Flagellum</keyword>
<keyword evidence="9" id="KW-1185">Reference proteome</keyword>
<comment type="subcellular location">
    <subcellularLocation>
        <location evidence="1">Cell membrane</location>
        <topology evidence="1">Multi-pass membrane protein</topology>
    </subcellularLocation>
</comment>
<evidence type="ECO:0000256" key="6">
    <source>
        <dbReference type="ARBA" id="ARBA00023136"/>
    </source>
</evidence>
<evidence type="ECO:0000256" key="7">
    <source>
        <dbReference type="SAM" id="Phobius"/>
    </source>
</evidence>
<dbReference type="GO" id="GO:0005886">
    <property type="term" value="C:plasma membrane"/>
    <property type="evidence" value="ECO:0007669"/>
    <property type="project" value="UniProtKB-SubCell"/>
</dbReference>
<name>A0A518HXG9_9BACT</name>
<dbReference type="RefSeq" id="WP_145389774.1">
    <property type="nucleotide sequence ID" value="NZ_CP037423.1"/>
</dbReference>
<dbReference type="PRINTS" id="PR00952">
    <property type="entry name" value="TYPE3IMQPROT"/>
</dbReference>
<evidence type="ECO:0000313" key="9">
    <source>
        <dbReference type="Proteomes" id="UP000319004"/>
    </source>
</evidence>
<evidence type="ECO:0000313" key="8">
    <source>
        <dbReference type="EMBL" id="QDV45556.1"/>
    </source>
</evidence>
<keyword evidence="5 7" id="KW-1133">Transmembrane helix</keyword>
<evidence type="ECO:0000256" key="3">
    <source>
        <dbReference type="ARBA" id="ARBA00022475"/>
    </source>
</evidence>
<protein>
    <submittedName>
        <fullName evidence="8">Flagellar biosynthetic protein FliQ</fullName>
    </submittedName>
</protein>
<keyword evidence="6 7" id="KW-0472">Membrane</keyword>
<organism evidence="8 9">
    <name type="scientific">Stieleria neptunia</name>
    <dbReference type="NCBI Taxonomy" id="2527979"/>
    <lineage>
        <taxon>Bacteria</taxon>
        <taxon>Pseudomonadati</taxon>
        <taxon>Planctomycetota</taxon>
        <taxon>Planctomycetia</taxon>
        <taxon>Pirellulales</taxon>
        <taxon>Pirellulaceae</taxon>
        <taxon>Stieleria</taxon>
    </lineage>
</organism>
<evidence type="ECO:0000256" key="4">
    <source>
        <dbReference type="ARBA" id="ARBA00022692"/>
    </source>
</evidence>
<proteinExistence type="inferred from homology"/>
<gene>
    <name evidence="8" type="primary">fliQ_1</name>
    <name evidence="8" type="ORF">Enr13x_54350</name>
</gene>
<dbReference type="Pfam" id="PF01313">
    <property type="entry name" value="Bac_export_3"/>
    <property type="match status" value="1"/>
</dbReference>
<dbReference type="PANTHER" id="PTHR34040">
    <property type="entry name" value="FLAGELLAR BIOSYNTHETIC PROTEIN FLIQ"/>
    <property type="match status" value="1"/>
</dbReference>
<evidence type="ECO:0000256" key="1">
    <source>
        <dbReference type="ARBA" id="ARBA00004651"/>
    </source>
</evidence>
<evidence type="ECO:0000256" key="2">
    <source>
        <dbReference type="ARBA" id="ARBA00006156"/>
    </source>
</evidence>
<reference evidence="8 9" key="1">
    <citation type="submission" date="2019-03" db="EMBL/GenBank/DDBJ databases">
        <title>Deep-cultivation of Planctomycetes and their phenomic and genomic characterization uncovers novel biology.</title>
        <authorList>
            <person name="Wiegand S."/>
            <person name="Jogler M."/>
            <person name="Boedeker C."/>
            <person name="Pinto D."/>
            <person name="Vollmers J."/>
            <person name="Rivas-Marin E."/>
            <person name="Kohn T."/>
            <person name="Peeters S.H."/>
            <person name="Heuer A."/>
            <person name="Rast P."/>
            <person name="Oberbeckmann S."/>
            <person name="Bunk B."/>
            <person name="Jeske O."/>
            <person name="Meyerdierks A."/>
            <person name="Storesund J.E."/>
            <person name="Kallscheuer N."/>
            <person name="Luecker S."/>
            <person name="Lage O.M."/>
            <person name="Pohl T."/>
            <person name="Merkel B.J."/>
            <person name="Hornburger P."/>
            <person name="Mueller R.-W."/>
            <person name="Bruemmer F."/>
            <person name="Labrenz M."/>
            <person name="Spormann A.M."/>
            <person name="Op den Camp H."/>
            <person name="Overmann J."/>
            <person name="Amann R."/>
            <person name="Jetten M.S.M."/>
            <person name="Mascher T."/>
            <person name="Medema M.H."/>
            <person name="Devos D.P."/>
            <person name="Kaster A.-K."/>
            <person name="Ovreas L."/>
            <person name="Rohde M."/>
            <person name="Galperin M.Y."/>
            <person name="Jogler C."/>
        </authorList>
    </citation>
    <scope>NUCLEOTIDE SEQUENCE [LARGE SCALE GENOMIC DNA]</scope>
    <source>
        <strain evidence="8 9">Enr13</strain>
    </source>
</reference>
<keyword evidence="4 7" id="KW-0812">Transmembrane</keyword>
<keyword evidence="8" id="KW-0969">Cilium</keyword>
<dbReference type="PANTHER" id="PTHR34040:SF2">
    <property type="entry name" value="FLAGELLAR BIOSYNTHETIC PROTEIN FLIQ"/>
    <property type="match status" value="1"/>
</dbReference>